<protein>
    <submittedName>
        <fullName evidence="1">Uncharacterized protein</fullName>
    </submittedName>
</protein>
<proteinExistence type="predicted"/>
<gene>
    <name evidence="1" type="ORF">TRAES_3BF024700320CFD_c1</name>
</gene>
<evidence type="ECO:0000313" key="1">
    <source>
        <dbReference type="EMBL" id="CDM81042.1"/>
    </source>
</evidence>
<dbReference type="HOGENOM" id="CLU_1581339_0_0_1"/>
<reference evidence="1" key="1">
    <citation type="journal article" date="2014" name="Science">
        <title>Structural and functional partitioning of bread wheat chromosome 3B.</title>
        <authorList>
            <person name="Choulet F."/>
            <person name="Alberti A."/>
            <person name="Theil S."/>
            <person name="Glover N."/>
            <person name="Barbe V."/>
            <person name="Daron J."/>
            <person name="Pingault L."/>
            <person name="Sourdille P."/>
            <person name="Couloux A."/>
            <person name="Paux E."/>
            <person name="Leroy P."/>
            <person name="Mangenot S."/>
            <person name="Guilhot N."/>
            <person name="Le Gouis J."/>
            <person name="Balfourier F."/>
            <person name="Alaux M."/>
            <person name="Jamilloux V."/>
            <person name="Poulain J."/>
            <person name="Durand C."/>
            <person name="Bellec A."/>
            <person name="Gaspin C."/>
            <person name="Safar J."/>
            <person name="Dolezel J."/>
            <person name="Rogers J."/>
            <person name="Vandepoele K."/>
            <person name="Aury J.M."/>
            <person name="Mayer K."/>
            <person name="Berges H."/>
            <person name="Quesneville H."/>
            <person name="Wincker P."/>
            <person name="Feuillet C."/>
        </authorList>
    </citation>
    <scope>NUCLEOTIDE SEQUENCE</scope>
</reference>
<dbReference type="EMBL" id="HG670306">
    <property type="protein sequence ID" value="CDM81042.1"/>
    <property type="molecule type" value="Genomic_DNA"/>
</dbReference>
<name>A0A077RV96_WHEAT</name>
<sequence length="169" mass="18908">MAAGDPENAGRLVNNYNDITHHFLYYIYVHLDLAKAKKSASQPQLMHQLGTKFHPLIISIYAACQPHGDQTDEEKEAARKKRLLRVAVLILGAAISQLWEEHLLEGVTCGITCIDLSLITIPRMRDRLAKQGFSDKFTDLVDSPFPSSVHAMLLVIVRLLIQQAPYCAT</sequence>
<accession>A0A077RV96</accession>
<organism evidence="1">
    <name type="scientific">Triticum aestivum</name>
    <name type="common">Wheat</name>
    <dbReference type="NCBI Taxonomy" id="4565"/>
    <lineage>
        <taxon>Eukaryota</taxon>
        <taxon>Viridiplantae</taxon>
        <taxon>Streptophyta</taxon>
        <taxon>Embryophyta</taxon>
        <taxon>Tracheophyta</taxon>
        <taxon>Spermatophyta</taxon>
        <taxon>Magnoliopsida</taxon>
        <taxon>Liliopsida</taxon>
        <taxon>Poales</taxon>
        <taxon>Poaceae</taxon>
        <taxon>BOP clade</taxon>
        <taxon>Pooideae</taxon>
        <taxon>Triticodae</taxon>
        <taxon>Triticeae</taxon>
        <taxon>Triticinae</taxon>
        <taxon>Triticum</taxon>
    </lineage>
</organism>
<dbReference type="AlphaFoldDB" id="A0A077RV96"/>